<name>A0A0C3GYA7_OIDMZ</name>
<dbReference type="Pfam" id="PF00106">
    <property type="entry name" value="adh_short"/>
    <property type="match status" value="1"/>
</dbReference>
<dbReference type="PANTHER" id="PTHR42901">
    <property type="entry name" value="ALCOHOL DEHYDROGENASE"/>
    <property type="match status" value="1"/>
</dbReference>
<reference evidence="4" key="2">
    <citation type="submission" date="2015-01" db="EMBL/GenBank/DDBJ databases">
        <title>Evolutionary Origins and Diversification of the Mycorrhizal Mutualists.</title>
        <authorList>
            <consortium name="DOE Joint Genome Institute"/>
            <consortium name="Mycorrhizal Genomics Consortium"/>
            <person name="Kohler A."/>
            <person name="Kuo A."/>
            <person name="Nagy L.G."/>
            <person name="Floudas D."/>
            <person name="Copeland A."/>
            <person name="Barry K.W."/>
            <person name="Cichocki N."/>
            <person name="Veneault-Fourrey C."/>
            <person name="LaButti K."/>
            <person name="Lindquist E.A."/>
            <person name="Lipzen A."/>
            <person name="Lundell T."/>
            <person name="Morin E."/>
            <person name="Murat C."/>
            <person name="Riley R."/>
            <person name="Ohm R."/>
            <person name="Sun H."/>
            <person name="Tunlid A."/>
            <person name="Henrissat B."/>
            <person name="Grigoriev I.V."/>
            <person name="Hibbett D.S."/>
            <person name="Martin F."/>
        </authorList>
    </citation>
    <scope>NUCLEOTIDE SEQUENCE [LARGE SCALE GENOMIC DNA]</scope>
    <source>
        <strain evidence="4">Zn</strain>
    </source>
</reference>
<evidence type="ECO:0000313" key="3">
    <source>
        <dbReference type="EMBL" id="KIM96154.1"/>
    </source>
</evidence>
<dbReference type="CDD" id="cd05233">
    <property type="entry name" value="SDR_c"/>
    <property type="match status" value="1"/>
</dbReference>
<dbReference type="PANTHER" id="PTHR42901:SF1">
    <property type="entry name" value="ALCOHOL DEHYDROGENASE"/>
    <property type="match status" value="1"/>
</dbReference>
<dbReference type="InParanoid" id="A0A0C3GYA7"/>
<dbReference type="Proteomes" id="UP000054321">
    <property type="component" value="Unassembled WGS sequence"/>
</dbReference>
<evidence type="ECO:0000256" key="1">
    <source>
        <dbReference type="ARBA" id="ARBA00006484"/>
    </source>
</evidence>
<evidence type="ECO:0008006" key="5">
    <source>
        <dbReference type="Google" id="ProtNLM"/>
    </source>
</evidence>
<evidence type="ECO:0000313" key="4">
    <source>
        <dbReference type="Proteomes" id="UP000054321"/>
    </source>
</evidence>
<dbReference type="EMBL" id="KN832885">
    <property type="protein sequence ID" value="KIM96154.1"/>
    <property type="molecule type" value="Genomic_DNA"/>
</dbReference>
<dbReference type="InterPro" id="IPR002347">
    <property type="entry name" value="SDR_fam"/>
</dbReference>
<reference evidence="3 4" key="1">
    <citation type="submission" date="2014-04" db="EMBL/GenBank/DDBJ databases">
        <authorList>
            <consortium name="DOE Joint Genome Institute"/>
            <person name="Kuo A."/>
            <person name="Martino E."/>
            <person name="Perotto S."/>
            <person name="Kohler A."/>
            <person name="Nagy L.G."/>
            <person name="Floudas D."/>
            <person name="Copeland A."/>
            <person name="Barry K.W."/>
            <person name="Cichocki N."/>
            <person name="Veneault-Fourrey C."/>
            <person name="LaButti K."/>
            <person name="Lindquist E.A."/>
            <person name="Lipzen A."/>
            <person name="Lundell T."/>
            <person name="Morin E."/>
            <person name="Murat C."/>
            <person name="Sun H."/>
            <person name="Tunlid A."/>
            <person name="Henrissat B."/>
            <person name="Grigoriev I.V."/>
            <person name="Hibbett D.S."/>
            <person name="Martin F."/>
            <person name="Nordberg H.P."/>
            <person name="Cantor M.N."/>
            <person name="Hua S.X."/>
        </authorList>
    </citation>
    <scope>NUCLEOTIDE SEQUENCE [LARGE SCALE GENOMIC DNA]</scope>
    <source>
        <strain evidence="3 4">Zn</strain>
    </source>
</reference>
<proteinExistence type="inferred from homology"/>
<dbReference type="OrthoDB" id="1933717at2759"/>
<accession>A0A0C3GYA7</accession>
<comment type="similarity">
    <text evidence="1">Belongs to the short-chain dehydrogenases/reductases (SDR) family.</text>
</comment>
<dbReference type="InterPro" id="IPR036291">
    <property type="entry name" value="NAD(P)-bd_dom_sf"/>
</dbReference>
<keyword evidence="4" id="KW-1185">Reference proteome</keyword>
<gene>
    <name evidence="3" type="ORF">OIDMADRAFT_170856</name>
</gene>
<dbReference type="STRING" id="913774.A0A0C3GYA7"/>
<dbReference type="GO" id="GO:0016491">
    <property type="term" value="F:oxidoreductase activity"/>
    <property type="evidence" value="ECO:0007669"/>
    <property type="project" value="UniProtKB-KW"/>
</dbReference>
<dbReference type="Gene3D" id="3.40.50.720">
    <property type="entry name" value="NAD(P)-binding Rossmann-like Domain"/>
    <property type="match status" value="1"/>
</dbReference>
<dbReference type="HOGENOM" id="CLU_010194_8_2_1"/>
<sequence>MEDLGTLFQSLITTDVTKTTHRDTYPAISSSRPALKQTGRTVLVTGGGTGVGFSIARSFIRASAHTVIIISRRSDVLASASAILQQEAKSAGTNTRVITYTCDVVNKTEVEALWDGFAAQGITIDVFVANAAKFSEPNTIFELGADEVWSQIEVNAKAPLYFAEKFYAQKGDKQKFIVNVTSQVASMTGHAGVAARPAYVLSKMTGTVLFQVIAQNVSPEKLQVINFHPGVIYNSTWEKMGIPRELFDNDDLCGDFAVWATTKEAEFLHGRYVWASWDVQELSTGEIRKRIDEDFYFLRATVAGLNGAFLA</sequence>
<keyword evidence="2" id="KW-0560">Oxidoreductase</keyword>
<organism evidence="3 4">
    <name type="scientific">Oidiodendron maius (strain Zn)</name>
    <dbReference type="NCBI Taxonomy" id="913774"/>
    <lineage>
        <taxon>Eukaryota</taxon>
        <taxon>Fungi</taxon>
        <taxon>Dikarya</taxon>
        <taxon>Ascomycota</taxon>
        <taxon>Pezizomycotina</taxon>
        <taxon>Leotiomycetes</taxon>
        <taxon>Leotiomycetes incertae sedis</taxon>
        <taxon>Myxotrichaceae</taxon>
        <taxon>Oidiodendron</taxon>
    </lineage>
</organism>
<dbReference type="AlphaFoldDB" id="A0A0C3GYA7"/>
<protein>
    <recommendedName>
        <fullName evidence="5">NAD(P)-binding protein</fullName>
    </recommendedName>
</protein>
<dbReference type="SUPFAM" id="SSF51735">
    <property type="entry name" value="NAD(P)-binding Rossmann-fold domains"/>
    <property type="match status" value="1"/>
</dbReference>
<evidence type="ECO:0000256" key="2">
    <source>
        <dbReference type="ARBA" id="ARBA00023002"/>
    </source>
</evidence>